<dbReference type="AlphaFoldDB" id="A0A3L9XWT8"/>
<gene>
    <name evidence="2" type="ORF">D9R08_16340</name>
</gene>
<sequence>MRKLAHILLSLLLIACLLPIAGPFWAEAFAARHGCTVHGGFATSCIVNGVDRGPDLTKAFNAAWVLLLSLPVAIGAALALTWLAVSGRRRPPGH</sequence>
<dbReference type="OrthoDB" id="5948392at2"/>
<dbReference type="RefSeq" id="WP_121899135.1">
    <property type="nucleotide sequence ID" value="NZ_RCNT01000009.1"/>
</dbReference>
<name>A0A3L9XWT8_9RHOB</name>
<protein>
    <submittedName>
        <fullName evidence="2">Uncharacterized protein</fullName>
    </submittedName>
</protein>
<feature type="transmembrane region" description="Helical" evidence="1">
    <location>
        <begin position="62"/>
        <end position="85"/>
    </location>
</feature>
<keyword evidence="3" id="KW-1185">Reference proteome</keyword>
<organism evidence="2 3">
    <name type="scientific">Rhodophyticola porphyridii</name>
    <dbReference type="NCBI Taxonomy" id="1852017"/>
    <lineage>
        <taxon>Bacteria</taxon>
        <taxon>Pseudomonadati</taxon>
        <taxon>Pseudomonadota</taxon>
        <taxon>Alphaproteobacteria</taxon>
        <taxon>Rhodobacterales</taxon>
        <taxon>Roseobacteraceae</taxon>
        <taxon>Rhodophyticola</taxon>
    </lineage>
</organism>
<keyword evidence="1" id="KW-0472">Membrane</keyword>
<evidence type="ECO:0000313" key="2">
    <source>
        <dbReference type="EMBL" id="RMA41054.1"/>
    </source>
</evidence>
<accession>A0A3L9XWT8</accession>
<dbReference type="Proteomes" id="UP000281343">
    <property type="component" value="Unassembled WGS sequence"/>
</dbReference>
<evidence type="ECO:0000313" key="3">
    <source>
        <dbReference type="Proteomes" id="UP000281343"/>
    </source>
</evidence>
<proteinExistence type="predicted"/>
<evidence type="ECO:0000256" key="1">
    <source>
        <dbReference type="SAM" id="Phobius"/>
    </source>
</evidence>
<dbReference type="PROSITE" id="PS51257">
    <property type="entry name" value="PROKAR_LIPOPROTEIN"/>
    <property type="match status" value="1"/>
</dbReference>
<keyword evidence="1" id="KW-0812">Transmembrane</keyword>
<dbReference type="EMBL" id="RCNT01000009">
    <property type="protein sequence ID" value="RMA41054.1"/>
    <property type="molecule type" value="Genomic_DNA"/>
</dbReference>
<reference evidence="2 3" key="1">
    <citation type="submission" date="2018-10" db="EMBL/GenBank/DDBJ databases">
        <authorList>
            <person name="Jung H.S."/>
            <person name="Jeon C.O."/>
        </authorList>
    </citation>
    <scope>NUCLEOTIDE SEQUENCE [LARGE SCALE GENOMIC DNA]</scope>
    <source>
        <strain evidence="2 3">MA-7-27</strain>
    </source>
</reference>
<keyword evidence="1" id="KW-1133">Transmembrane helix</keyword>
<comment type="caution">
    <text evidence="2">The sequence shown here is derived from an EMBL/GenBank/DDBJ whole genome shotgun (WGS) entry which is preliminary data.</text>
</comment>